<comment type="caution">
    <text evidence="2">The sequence shown here is derived from an EMBL/GenBank/DDBJ whole genome shotgun (WGS) entry which is preliminary data.</text>
</comment>
<dbReference type="EMBL" id="QRJE01000028">
    <property type="protein sequence ID" value="RHH08651.1"/>
    <property type="molecule type" value="Genomic_DNA"/>
</dbReference>
<dbReference type="Gene3D" id="2.40.128.470">
    <property type="match status" value="1"/>
</dbReference>
<feature type="domain" description="Fragilysin N-terminal" evidence="1">
    <location>
        <begin position="39"/>
        <end position="178"/>
    </location>
</feature>
<dbReference type="PRINTS" id="PR00997">
    <property type="entry name" value="FRAGILYSIN"/>
</dbReference>
<dbReference type="InterPro" id="IPR038176">
    <property type="entry name" value="Fragilysin_N_sf"/>
</dbReference>
<dbReference type="InterPro" id="IPR032273">
    <property type="entry name" value="Fragilysin_N"/>
</dbReference>
<reference evidence="2 3" key="1">
    <citation type="submission" date="2018-08" db="EMBL/GenBank/DDBJ databases">
        <title>A genome reference for cultivated species of the human gut microbiota.</title>
        <authorList>
            <person name="Zou Y."/>
            <person name="Xue W."/>
            <person name="Luo G."/>
        </authorList>
    </citation>
    <scope>NUCLEOTIDE SEQUENCE [LARGE SCALE GENOMIC DNA]</scope>
    <source>
        <strain evidence="2 3">AM18-6</strain>
    </source>
</reference>
<evidence type="ECO:0000259" key="1">
    <source>
        <dbReference type="Pfam" id="PF16376"/>
    </source>
</evidence>
<dbReference type="Pfam" id="PF16376">
    <property type="entry name" value="fragilysinNterm"/>
    <property type="match status" value="1"/>
</dbReference>
<evidence type="ECO:0000313" key="2">
    <source>
        <dbReference type="EMBL" id="RHH08651.1"/>
    </source>
</evidence>
<dbReference type="GO" id="GO:0008237">
    <property type="term" value="F:metallopeptidase activity"/>
    <property type="evidence" value="ECO:0007669"/>
    <property type="project" value="InterPro"/>
</dbReference>
<dbReference type="InterPro" id="IPR024079">
    <property type="entry name" value="MetalloPept_cat_dom_sf"/>
</dbReference>
<organism evidence="2 3">
    <name type="scientific">Bacteroides fragilis</name>
    <dbReference type="NCBI Taxonomy" id="817"/>
    <lineage>
        <taxon>Bacteria</taxon>
        <taxon>Pseudomonadati</taxon>
        <taxon>Bacteroidota</taxon>
        <taxon>Bacteroidia</taxon>
        <taxon>Bacteroidales</taxon>
        <taxon>Bacteroidaceae</taxon>
        <taxon>Bacteroides</taxon>
    </lineage>
</organism>
<dbReference type="EC" id="3.4.24.74" evidence="2"/>
<sequence>MKKILFFKVLGLAALFTACSSEEGEMKILSNDSDVTNELNLQTLNYEHIASMLTDVPHSGKSIILNDGNTKTWEIKVSRDEKTTISGLDDAILYSGRSKDSTFLTLASDYATLRLTHNGQSINYVAYKDKDKMEEVARFYTKEFASTRALSNVNNVTYIYNESTRAANKDIACVVLNMGEIIEAYRSEYEDSSSDCIMPKISKKMNESSHIVTRTPAEPKSVYVVCLIEQGAQLLPNEVSWQMQDAAEALYDISDDYIKLDFKLLQSDFVATGDNADDKLESFRAKLLSIEELAPYDDQMFYLLHYGMWESGILGKAWLDTYRATNARGEFWASGLSAVTAIYPGVLAHEMGHNLGATHVADAEDLMRETAHTIRGYKHLDEYNRYTILRNITWEE</sequence>
<protein>
    <submittedName>
        <fullName evidence="2">Fragilysin family metalloproteinase</fullName>
        <ecNumber evidence="2">3.4.24.74</ecNumber>
    </submittedName>
</protein>
<keyword evidence="2" id="KW-0378">Hydrolase</keyword>
<evidence type="ECO:0000313" key="3">
    <source>
        <dbReference type="Proteomes" id="UP000266644"/>
    </source>
</evidence>
<dbReference type="AlphaFoldDB" id="A0A396BV64"/>
<gene>
    <name evidence="2" type="primary">bft</name>
    <name evidence="2" type="ORF">DW228_16750</name>
</gene>
<dbReference type="Proteomes" id="UP000266644">
    <property type="component" value="Unassembled WGS sequence"/>
</dbReference>
<dbReference type="Pfam" id="PF13688">
    <property type="entry name" value="Reprolysin_5"/>
    <property type="match status" value="1"/>
</dbReference>
<accession>A0A396BV64</accession>
<dbReference type="NCBIfam" id="TIGR03935">
    <property type="entry name" value="fragilysin"/>
    <property type="match status" value="1"/>
</dbReference>
<name>A0A396BV64_BACFG</name>
<dbReference type="RefSeq" id="WP_122330505.1">
    <property type="nucleotide sequence ID" value="NZ_JAQDYY010000001.1"/>
</dbReference>
<dbReference type="SUPFAM" id="SSF55486">
    <property type="entry name" value="Metalloproteases ('zincins'), catalytic domain"/>
    <property type="match status" value="1"/>
</dbReference>
<dbReference type="PROSITE" id="PS51257">
    <property type="entry name" value="PROKAR_LIPOPROTEIN"/>
    <property type="match status" value="1"/>
</dbReference>
<dbReference type="InterPro" id="IPR001843">
    <property type="entry name" value="Fragilysin"/>
</dbReference>
<dbReference type="Gene3D" id="3.40.390.10">
    <property type="entry name" value="Collagenase (Catalytic Domain)"/>
    <property type="match status" value="1"/>
</dbReference>
<proteinExistence type="predicted"/>